<dbReference type="OrthoDB" id="196264at2759"/>
<dbReference type="PRINTS" id="PR01084">
    <property type="entry name" value="NAHEXCHNGR"/>
</dbReference>
<evidence type="ECO:0000256" key="5">
    <source>
        <dbReference type="ARBA" id="ARBA00023053"/>
    </source>
</evidence>
<evidence type="ECO:0000313" key="11">
    <source>
        <dbReference type="EMBL" id="TRZ05021.1"/>
    </source>
</evidence>
<keyword evidence="5" id="KW-0915">Sodium</keyword>
<dbReference type="GO" id="GO:0098719">
    <property type="term" value="P:sodium ion import across plasma membrane"/>
    <property type="evidence" value="ECO:0007669"/>
    <property type="project" value="TreeGrafter"/>
</dbReference>
<dbReference type="GO" id="GO:0015385">
    <property type="term" value="F:sodium:proton antiporter activity"/>
    <property type="evidence" value="ECO:0007669"/>
    <property type="project" value="InterPro"/>
</dbReference>
<name>A0A8K1D5M3_9PASS</name>
<dbReference type="GO" id="GO:0005886">
    <property type="term" value="C:plasma membrane"/>
    <property type="evidence" value="ECO:0007669"/>
    <property type="project" value="TreeGrafter"/>
</dbReference>
<evidence type="ECO:0000256" key="3">
    <source>
        <dbReference type="ARBA" id="ARBA00022692"/>
    </source>
</evidence>
<dbReference type="Gene3D" id="6.10.140.1330">
    <property type="match status" value="1"/>
</dbReference>
<evidence type="ECO:0000259" key="10">
    <source>
        <dbReference type="Pfam" id="PF00999"/>
    </source>
</evidence>
<sequence>MMDSDIFFLYLLPPIVLDTSYFMPSCPFFENIGTILLHLVVGTIWNVFGIGFSLYGICQVKAFRLQDVSLLHNLLLSSLMAALDPIAMLAVFEEIHINEKLHIPVFGELLSTMP</sequence>
<keyword evidence="6" id="KW-0406">Ion transport</keyword>
<feature type="transmembrane region" description="Helical" evidence="9">
    <location>
        <begin position="70"/>
        <end position="92"/>
    </location>
</feature>
<dbReference type="Proteomes" id="UP000796761">
    <property type="component" value="Unassembled WGS sequence"/>
</dbReference>
<proteinExistence type="predicted"/>
<evidence type="ECO:0000256" key="9">
    <source>
        <dbReference type="SAM" id="Phobius"/>
    </source>
</evidence>
<dbReference type="InterPro" id="IPR004709">
    <property type="entry name" value="NaH_exchanger"/>
</dbReference>
<dbReference type="Pfam" id="PF00999">
    <property type="entry name" value="Na_H_Exchanger"/>
    <property type="match status" value="1"/>
</dbReference>
<keyword evidence="2" id="KW-0813">Transport</keyword>
<dbReference type="EMBL" id="SWJQ01007240">
    <property type="protein sequence ID" value="TRZ05021.1"/>
    <property type="molecule type" value="Genomic_DNA"/>
</dbReference>
<keyword evidence="7 9" id="KW-0472">Membrane</keyword>
<evidence type="ECO:0000256" key="4">
    <source>
        <dbReference type="ARBA" id="ARBA00022989"/>
    </source>
</evidence>
<gene>
    <name evidence="11" type="ORF">HGM15179_022086</name>
</gene>
<dbReference type="PANTHER" id="PTHR10110">
    <property type="entry name" value="SODIUM/HYDROGEN EXCHANGER"/>
    <property type="match status" value="1"/>
</dbReference>
<comment type="caution">
    <text evidence="11">The sequence shown here is derived from an EMBL/GenBank/DDBJ whole genome shotgun (WGS) entry which is preliminary data.</text>
</comment>
<feature type="transmembrane region" description="Helical" evidence="9">
    <location>
        <begin position="35"/>
        <end position="58"/>
    </location>
</feature>
<dbReference type="GO" id="GO:0051453">
    <property type="term" value="P:regulation of intracellular pH"/>
    <property type="evidence" value="ECO:0007669"/>
    <property type="project" value="TreeGrafter"/>
</dbReference>
<reference evidence="11" key="1">
    <citation type="submission" date="2019-04" db="EMBL/GenBank/DDBJ databases">
        <title>Genome assembly of Zosterops borbonicus 15179.</title>
        <authorList>
            <person name="Leroy T."/>
            <person name="Anselmetti Y."/>
            <person name="Tilak M.-K."/>
            <person name="Nabholz B."/>
        </authorList>
    </citation>
    <scope>NUCLEOTIDE SEQUENCE</scope>
    <source>
        <strain evidence="11">HGM_15179</strain>
        <tissue evidence="11">Muscle</tissue>
    </source>
</reference>
<keyword evidence="8" id="KW-0739">Sodium transport</keyword>
<organism evidence="11 12">
    <name type="scientific">Zosterops borbonicus</name>
    <dbReference type="NCBI Taxonomy" id="364589"/>
    <lineage>
        <taxon>Eukaryota</taxon>
        <taxon>Metazoa</taxon>
        <taxon>Chordata</taxon>
        <taxon>Craniata</taxon>
        <taxon>Vertebrata</taxon>
        <taxon>Euteleostomi</taxon>
        <taxon>Archelosauria</taxon>
        <taxon>Archosauria</taxon>
        <taxon>Dinosauria</taxon>
        <taxon>Saurischia</taxon>
        <taxon>Theropoda</taxon>
        <taxon>Coelurosauria</taxon>
        <taxon>Aves</taxon>
        <taxon>Neognathae</taxon>
        <taxon>Neoaves</taxon>
        <taxon>Telluraves</taxon>
        <taxon>Australaves</taxon>
        <taxon>Passeriformes</taxon>
        <taxon>Sylvioidea</taxon>
        <taxon>Zosteropidae</taxon>
        <taxon>Zosterops</taxon>
    </lineage>
</organism>
<evidence type="ECO:0000256" key="7">
    <source>
        <dbReference type="ARBA" id="ARBA00023136"/>
    </source>
</evidence>
<dbReference type="InterPro" id="IPR018422">
    <property type="entry name" value="Cation/H_exchanger_CPA1"/>
</dbReference>
<evidence type="ECO:0000256" key="6">
    <source>
        <dbReference type="ARBA" id="ARBA00023065"/>
    </source>
</evidence>
<keyword evidence="12" id="KW-1185">Reference proteome</keyword>
<keyword evidence="4 9" id="KW-1133">Transmembrane helix</keyword>
<dbReference type="GO" id="GO:0015386">
    <property type="term" value="F:potassium:proton antiporter activity"/>
    <property type="evidence" value="ECO:0007669"/>
    <property type="project" value="TreeGrafter"/>
</dbReference>
<evidence type="ECO:0000313" key="12">
    <source>
        <dbReference type="Proteomes" id="UP000796761"/>
    </source>
</evidence>
<feature type="transmembrane region" description="Helical" evidence="9">
    <location>
        <begin position="7"/>
        <end position="23"/>
    </location>
</feature>
<feature type="domain" description="Cation/H+ exchanger transmembrane" evidence="10">
    <location>
        <begin position="2"/>
        <end position="110"/>
    </location>
</feature>
<dbReference type="PANTHER" id="PTHR10110:SF99">
    <property type="entry name" value="SODIUM_HYDROGEN EXCHANGER"/>
    <property type="match status" value="1"/>
</dbReference>
<protein>
    <recommendedName>
        <fullName evidence="10">Cation/H+ exchanger transmembrane domain-containing protein</fullName>
    </recommendedName>
</protein>
<evidence type="ECO:0000256" key="1">
    <source>
        <dbReference type="ARBA" id="ARBA00004141"/>
    </source>
</evidence>
<dbReference type="AlphaFoldDB" id="A0A8K1D5M3"/>
<dbReference type="InterPro" id="IPR006153">
    <property type="entry name" value="Cation/H_exchanger_TM"/>
</dbReference>
<evidence type="ECO:0000256" key="2">
    <source>
        <dbReference type="ARBA" id="ARBA00022448"/>
    </source>
</evidence>
<keyword evidence="3 9" id="KW-0812">Transmembrane</keyword>
<accession>A0A8K1D5M3</accession>
<comment type="subcellular location">
    <subcellularLocation>
        <location evidence="1">Membrane</location>
        <topology evidence="1">Multi-pass membrane protein</topology>
    </subcellularLocation>
</comment>
<evidence type="ECO:0000256" key="8">
    <source>
        <dbReference type="ARBA" id="ARBA00023201"/>
    </source>
</evidence>